<evidence type="ECO:0000313" key="2">
    <source>
        <dbReference type="EMBL" id="ABM00538.1"/>
    </source>
</evidence>
<dbReference type="SUPFAM" id="SSF53756">
    <property type="entry name" value="UDP-Glycosyltransferase/glycogen phosphorylase"/>
    <property type="match status" value="1"/>
</dbReference>
<dbReference type="STRING" id="326297.Sama_2332"/>
<dbReference type="OrthoDB" id="9803238at2"/>
<dbReference type="AlphaFoldDB" id="A1S831"/>
<dbReference type="eggNOG" id="COG0381">
    <property type="taxonomic scope" value="Bacteria"/>
</dbReference>
<name>A1S831_SHEAM</name>
<dbReference type="Proteomes" id="UP000009175">
    <property type="component" value="Chromosome"/>
</dbReference>
<evidence type="ECO:0000313" key="3">
    <source>
        <dbReference type="Proteomes" id="UP000009175"/>
    </source>
</evidence>
<dbReference type="PANTHER" id="PTHR43174">
    <property type="entry name" value="UDP-N-ACETYLGLUCOSAMINE 2-EPIMERASE"/>
    <property type="match status" value="1"/>
</dbReference>
<dbReference type="PANTHER" id="PTHR43174:SF3">
    <property type="entry name" value="UDP-N-ACETYLGLUCOSAMINE 2-EPIMERASE"/>
    <property type="match status" value="1"/>
</dbReference>
<dbReference type="GO" id="GO:0006047">
    <property type="term" value="P:UDP-N-acetylglucosamine metabolic process"/>
    <property type="evidence" value="ECO:0007669"/>
    <property type="project" value="InterPro"/>
</dbReference>
<dbReference type="EMBL" id="CP000507">
    <property type="protein sequence ID" value="ABM00538.1"/>
    <property type="molecule type" value="Genomic_DNA"/>
</dbReference>
<dbReference type="GO" id="GO:0004553">
    <property type="term" value="F:hydrolase activity, hydrolyzing O-glycosyl compounds"/>
    <property type="evidence" value="ECO:0007669"/>
    <property type="project" value="InterPro"/>
</dbReference>
<proteinExistence type="predicted"/>
<dbReference type="NCBIfam" id="TIGR03568">
    <property type="entry name" value="NeuC_NnaA"/>
    <property type="match status" value="1"/>
</dbReference>
<dbReference type="CDD" id="cd03786">
    <property type="entry name" value="GTB_UDP-GlcNAc_2-Epimerase"/>
    <property type="match status" value="1"/>
</dbReference>
<keyword evidence="3" id="KW-1185">Reference proteome</keyword>
<organism evidence="2 3">
    <name type="scientific">Shewanella amazonensis (strain ATCC BAA-1098 / SB2B)</name>
    <dbReference type="NCBI Taxonomy" id="326297"/>
    <lineage>
        <taxon>Bacteria</taxon>
        <taxon>Pseudomonadati</taxon>
        <taxon>Pseudomonadota</taxon>
        <taxon>Gammaproteobacteria</taxon>
        <taxon>Alteromonadales</taxon>
        <taxon>Shewanellaceae</taxon>
        <taxon>Shewanella</taxon>
    </lineage>
</organism>
<dbReference type="Pfam" id="PF02350">
    <property type="entry name" value="Epimerase_2"/>
    <property type="match status" value="1"/>
</dbReference>
<dbReference type="KEGG" id="saz:Sama_2332"/>
<accession>A1S831</accession>
<dbReference type="InterPro" id="IPR003331">
    <property type="entry name" value="UDP_GlcNAc_Epimerase_2_dom"/>
</dbReference>
<reference evidence="2 3" key="1">
    <citation type="submission" date="2006-12" db="EMBL/GenBank/DDBJ databases">
        <title>Complete sequence of Shewanella amazonensis SB2B.</title>
        <authorList>
            <consortium name="US DOE Joint Genome Institute"/>
            <person name="Copeland A."/>
            <person name="Lucas S."/>
            <person name="Lapidus A."/>
            <person name="Barry K."/>
            <person name="Detter J.C."/>
            <person name="Glavina del Rio T."/>
            <person name="Hammon N."/>
            <person name="Israni S."/>
            <person name="Dalin E."/>
            <person name="Tice H."/>
            <person name="Pitluck S."/>
            <person name="Munk A.C."/>
            <person name="Brettin T."/>
            <person name="Bruce D."/>
            <person name="Han C."/>
            <person name="Tapia R."/>
            <person name="Gilna P."/>
            <person name="Schmutz J."/>
            <person name="Larimer F."/>
            <person name="Land M."/>
            <person name="Hauser L."/>
            <person name="Kyrpides N."/>
            <person name="Mikhailova N."/>
            <person name="Fredrickson J."/>
            <person name="Richardson P."/>
        </authorList>
    </citation>
    <scope>NUCLEOTIDE SEQUENCE [LARGE SCALE GENOMIC DNA]</scope>
    <source>
        <strain evidence="3">ATCC BAA-1098 / SB2B</strain>
    </source>
</reference>
<sequence>MRKISVVTATRAEYGLLRGLLEDINAASELELQLIVTGTHLSPEFGLTLRQIEEDGFCINKKVEILLSSDTAVGVSKSMGLALISFAEVFDELKPDILVVLGDRYELIPIVSAANIARIPVAHLSGGELTEGAIDELIRHSVTKMSQLHFTAMEEYSRRVVQMGELPSRVFTVGEIGLDNLKRIQLSSKVEFENSIHRKLMPKNLLITYHPETTQEVEKVRNDFELILKALDQLDNTLLIFTNANSDVGGRSVNMMIDEYVDSHPEKSIAFTSLGVKRYLSALQYVDAVVGNSSSGIVEAPSFRIATINIGERQKGRVRASSVVDVDVDSEQILKALEAIYSDDFKAHLKETVNPYGKGDSVQKVIAVLKSVDLDSLKRKPFYDLTIG</sequence>
<dbReference type="Gene3D" id="3.40.50.2000">
    <property type="entry name" value="Glycogen Phosphorylase B"/>
    <property type="match status" value="2"/>
</dbReference>
<protein>
    <submittedName>
        <fullName evidence="2">UDP-N-acetylglucosamine 2-epimerase</fullName>
    </submittedName>
</protein>
<gene>
    <name evidence="2" type="ordered locus">Sama_2332</name>
</gene>
<dbReference type="InterPro" id="IPR020004">
    <property type="entry name" value="UDP-GlcNAc_Epase"/>
</dbReference>
<dbReference type="InterPro" id="IPR029767">
    <property type="entry name" value="WecB-like"/>
</dbReference>
<feature type="domain" description="UDP-N-acetylglucosamine 2-epimerase" evidence="1">
    <location>
        <begin position="23"/>
        <end position="370"/>
    </location>
</feature>
<dbReference type="HOGENOM" id="CLU_061127_0_0_6"/>
<dbReference type="RefSeq" id="WP_011760445.1">
    <property type="nucleotide sequence ID" value="NC_008700.1"/>
</dbReference>
<evidence type="ECO:0000259" key="1">
    <source>
        <dbReference type="Pfam" id="PF02350"/>
    </source>
</evidence>